<dbReference type="AlphaFoldDB" id="A0AAE3ZFW4"/>
<dbReference type="EMBL" id="JAVDXW010000001">
    <property type="protein sequence ID" value="MDR7302828.1"/>
    <property type="molecule type" value="Genomic_DNA"/>
</dbReference>
<evidence type="ECO:0008006" key="3">
    <source>
        <dbReference type="Google" id="ProtNLM"/>
    </source>
</evidence>
<evidence type="ECO:0000313" key="1">
    <source>
        <dbReference type="EMBL" id="MDR7302828.1"/>
    </source>
</evidence>
<accession>A0AAE3ZFW4</accession>
<name>A0AAE3ZFW4_9ACTN</name>
<dbReference type="Gene3D" id="3.30.530.20">
    <property type="match status" value="1"/>
</dbReference>
<proteinExistence type="predicted"/>
<gene>
    <name evidence="1" type="ORF">JOF55_003009</name>
</gene>
<reference evidence="1" key="1">
    <citation type="submission" date="2023-07" db="EMBL/GenBank/DDBJ databases">
        <title>Sequencing the genomes of 1000 actinobacteria strains.</title>
        <authorList>
            <person name="Klenk H.-P."/>
        </authorList>
    </citation>
    <scope>NUCLEOTIDE SEQUENCE</scope>
    <source>
        <strain evidence="1">DSM 45977</strain>
    </source>
</reference>
<dbReference type="Pfam" id="PF10604">
    <property type="entry name" value="Polyketide_cyc2"/>
    <property type="match status" value="1"/>
</dbReference>
<dbReference type="Proteomes" id="UP001180845">
    <property type="component" value="Unassembled WGS sequence"/>
</dbReference>
<dbReference type="RefSeq" id="WP_310274687.1">
    <property type="nucleotide sequence ID" value="NZ_JAVDXW010000001.1"/>
</dbReference>
<dbReference type="InterPro" id="IPR019587">
    <property type="entry name" value="Polyketide_cyclase/dehydratase"/>
</dbReference>
<evidence type="ECO:0000313" key="2">
    <source>
        <dbReference type="Proteomes" id="UP001180845"/>
    </source>
</evidence>
<comment type="caution">
    <text evidence="1">The sequence shown here is derived from an EMBL/GenBank/DDBJ whole genome shotgun (WGS) entry which is preliminary data.</text>
</comment>
<dbReference type="SUPFAM" id="SSF55961">
    <property type="entry name" value="Bet v1-like"/>
    <property type="match status" value="1"/>
</dbReference>
<sequence length="160" mass="17639">MGTAEVRQSVQVQEAAEVVWAAATDWSRQREWMLGTEVHVTSGDGAGPGAELIAFTGLGGIGFLDSMEITEWAPPLRCVVRHRGTLVRGTGGFHIVRSAADGSTFMWWERFELPAVGSAVWPLVRPGVSWGLRTSLTRFAKFCHRYRRDHPARSEGTAEE</sequence>
<dbReference type="CDD" id="cd07812">
    <property type="entry name" value="SRPBCC"/>
    <property type="match status" value="1"/>
</dbReference>
<organism evidence="1 2">
    <name type="scientific">Haloactinomyces albus</name>
    <dbReference type="NCBI Taxonomy" id="1352928"/>
    <lineage>
        <taxon>Bacteria</taxon>
        <taxon>Bacillati</taxon>
        <taxon>Actinomycetota</taxon>
        <taxon>Actinomycetes</taxon>
        <taxon>Actinopolysporales</taxon>
        <taxon>Actinopolysporaceae</taxon>
        <taxon>Haloactinomyces</taxon>
    </lineage>
</organism>
<dbReference type="InterPro" id="IPR023393">
    <property type="entry name" value="START-like_dom_sf"/>
</dbReference>
<keyword evidence="2" id="KW-1185">Reference proteome</keyword>
<protein>
    <recommendedName>
        <fullName evidence="3">Polyketide cyclase / dehydrase and lipid transport</fullName>
    </recommendedName>
</protein>